<dbReference type="PROSITE" id="PS00092">
    <property type="entry name" value="N6_MTASE"/>
    <property type="match status" value="1"/>
</dbReference>
<evidence type="ECO:0000313" key="1">
    <source>
        <dbReference type="EMBL" id="RND80215.1"/>
    </source>
</evidence>
<proteinExistence type="predicted"/>
<reference evidence="1 2" key="1">
    <citation type="journal article" date="2018" name="Front. Microbiol.">
        <title>Conversion of Methionine to Cysteine in Lactobacillus paracasei Depends on the Highly Mobile cysK-ctl-cysE Gene Cluster.</title>
        <authorList>
            <person name="Wuthrich D."/>
            <person name="Irmler S."/>
            <person name="Berthoud H."/>
            <person name="Guggenbuhl B."/>
            <person name="Eugster E."/>
            <person name="Bruggmann R."/>
        </authorList>
    </citation>
    <scope>NUCLEOTIDE SEQUENCE [LARGE SCALE GENOMIC DNA]</scope>
    <source>
        <strain evidence="1 2">FAM18172</strain>
    </source>
</reference>
<gene>
    <name evidence="1" type="ORF">FAM18172_03096</name>
</gene>
<dbReference type="Proteomes" id="UP000285532">
    <property type="component" value="Unassembled WGS sequence"/>
</dbReference>
<dbReference type="GO" id="GO:0032259">
    <property type="term" value="P:methylation"/>
    <property type="evidence" value="ECO:0007669"/>
    <property type="project" value="InterPro"/>
</dbReference>
<evidence type="ECO:0008006" key="3">
    <source>
        <dbReference type="Google" id="ProtNLM"/>
    </source>
</evidence>
<dbReference type="EMBL" id="LKFU01000156">
    <property type="protein sequence ID" value="RND80215.1"/>
    <property type="molecule type" value="Genomic_DNA"/>
</dbReference>
<sequence>MLGTIDYDALKTLRVPLKHGGDFRSEECINYLQQADIVITNPPFSLFREYMAQLMKYKKQFLIIGNENAITYKEIFPLFQQNKLWFGYNNGHYWFRVPSSYGAKKTDYKVDDEGNTWRRMGNIGWFTNIDIEKRHQSLDLVFRYENHEHDYPTYDNYDAIEVSRFANIPSDYMGIMGVPVTFVNHYNPDQFEIIGLDAFMPDIKKGRMYVNGKRKFARILIRRRNTKETESKVN</sequence>
<comment type="caution">
    <text evidence="1">The sequence shown here is derived from an EMBL/GenBank/DDBJ whole genome shotgun (WGS) entry which is preliminary data.</text>
</comment>
<dbReference type="Pfam" id="PF13651">
    <property type="entry name" value="EcoRI_methylase"/>
    <property type="match status" value="1"/>
</dbReference>
<dbReference type="GO" id="GO:0003676">
    <property type="term" value="F:nucleic acid binding"/>
    <property type="evidence" value="ECO:0007669"/>
    <property type="project" value="InterPro"/>
</dbReference>
<dbReference type="AlphaFoldDB" id="A0A422M0U1"/>
<name>A0A422M0U1_LACPA</name>
<dbReference type="GO" id="GO:0008168">
    <property type="term" value="F:methyltransferase activity"/>
    <property type="evidence" value="ECO:0007669"/>
    <property type="project" value="InterPro"/>
</dbReference>
<dbReference type="InterPro" id="IPR025247">
    <property type="entry name" value="EcoRI-like_methylase"/>
</dbReference>
<accession>A0A422M0U1</accession>
<evidence type="ECO:0000313" key="2">
    <source>
        <dbReference type="Proteomes" id="UP000285532"/>
    </source>
</evidence>
<organism evidence="1 2">
    <name type="scientific">Lacticaseibacillus paracasei</name>
    <name type="common">Lactobacillus paracasei</name>
    <dbReference type="NCBI Taxonomy" id="1597"/>
    <lineage>
        <taxon>Bacteria</taxon>
        <taxon>Bacillati</taxon>
        <taxon>Bacillota</taxon>
        <taxon>Bacilli</taxon>
        <taxon>Lactobacillales</taxon>
        <taxon>Lactobacillaceae</taxon>
        <taxon>Lacticaseibacillus</taxon>
    </lineage>
</organism>
<dbReference type="InterPro" id="IPR002052">
    <property type="entry name" value="DNA_methylase_N6_adenine_CS"/>
</dbReference>
<protein>
    <recommendedName>
        <fullName evidence="3">Modification methylase EcoRI</fullName>
    </recommendedName>
</protein>